<dbReference type="EMBL" id="CAJNOG010001021">
    <property type="protein sequence ID" value="CAF1398579.1"/>
    <property type="molecule type" value="Genomic_DNA"/>
</dbReference>
<feature type="region of interest" description="Disordered" evidence="1">
    <location>
        <begin position="89"/>
        <end position="108"/>
    </location>
</feature>
<dbReference type="EMBL" id="CAJNOE010000926">
    <property type="protein sequence ID" value="CAF1359846.1"/>
    <property type="molecule type" value="Genomic_DNA"/>
</dbReference>
<proteinExistence type="predicted"/>
<organism evidence="3 5">
    <name type="scientific">Adineta steineri</name>
    <dbReference type="NCBI Taxonomy" id="433720"/>
    <lineage>
        <taxon>Eukaryota</taxon>
        <taxon>Metazoa</taxon>
        <taxon>Spiralia</taxon>
        <taxon>Gnathifera</taxon>
        <taxon>Rotifera</taxon>
        <taxon>Eurotatoria</taxon>
        <taxon>Bdelloidea</taxon>
        <taxon>Adinetida</taxon>
        <taxon>Adinetidae</taxon>
        <taxon>Adineta</taxon>
    </lineage>
</organism>
<comment type="caution">
    <text evidence="3">The sequence shown here is derived from an EMBL/GenBank/DDBJ whole genome shotgun (WGS) entry which is preliminary data.</text>
</comment>
<dbReference type="Proteomes" id="UP000663845">
    <property type="component" value="Unassembled WGS sequence"/>
</dbReference>
<accession>A0A815HXL9</accession>
<dbReference type="OrthoDB" id="10469042at2759"/>
<dbReference type="EMBL" id="CAJNON010000393">
    <property type="protein sequence ID" value="CAF1238733.1"/>
    <property type="molecule type" value="Genomic_DNA"/>
</dbReference>
<evidence type="ECO:0000313" key="3">
    <source>
        <dbReference type="EMBL" id="CAF1359846.1"/>
    </source>
</evidence>
<evidence type="ECO:0000313" key="5">
    <source>
        <dbReference type="Proteomes" id="UP000663860"/>
    </source>
</evidence>
<protein>
    <submittedName>
        <fullName evidence="3">Uncharacterized protein</fullName>
    </submittedName>
</protein>
<name>A0A815HXL9_9BILA</name>
<feature type="compositionally biased region" description="Polar residues" evidence="1">
    <location>
        <begin position="90"/>
        <end position="108"/>
    </location>
</feature>
<evidence type="ECO:0000256" key="1">
    <source>
        <dbReference type="SAM" id="MobiDB-lite"/>
    </source>
</evidence>
<evidence type="ECO:0000313" key="2">
    <source>
        <dbReference type="EMBL" id="CAF1238733.1"/>
    </source>
</evidence>
<reference evidence="3" key="1">
    <citation type="submission" date="2021-02" db="EMBL/GenBank/DDBJ databases">
        <authorList>
            <person name="Nowell W R."/>
        </authorList>
    </citation>
    <scope>NUCLEOTIDE SEQUENCE</scope>
</reference>
<sequence length="108" mass="11706">MVINETFSISSSGWLIIDEIHWGASLCGLKVDGSLTSLQTRGIHLTLSGVTNIGTVSMDVSLRPQEVHDLVNCTGPLITSNVQEFFPDDMQQTSSIPTTTNTDNELIN</sequence>
<gene>
    <name evidence="3" type="ORF">IZO911_LOCUS37254</name>
    <name evidence="4" type="ORF">JYZ213_LOCUS37622</name>
    <name evidence="2" type="ORF">VCS650_LOCUS27667</name>
</gene>
<dbReference type="Proteomes" id="UP000663891">
    <property type="component" value="Unassembled WGS sequence"/>
</dbReference>
<dbReference type="Proteomes" id="UP000663860">
    <property type="component" value="Unassembled WGS sequence"/>
</dbReference>
<dbReference type="AlphaFoldDB" id="A0A815HXL9"/>
<evidence type="ECO:0000313" key="4">
    <source>
        <dbReference type="EMBL" id="CAF1398579.1"/>
    </source>
</evidence>